<evidence type="ECO:0000313" key="7">
    <source>
        <dbReference type="EMBL" id="QGR18944.1"/>
    </source>
</evidence>
<dbReference type="AlphaFoldDB" id="A0A650CM41"/>
<organism evidence="7 8">
    <name type="scientific">Stygiolobus azoricus</name>
    <dbReference type="NCBI Taxonomy" id="41675"/>
    <lineage>
        <taxon>Archaea</taxon>
        <taxon>Thermoproteota</taxon>
        <taxon>Thermoprotei</taxon>
        <taxon>Sulfolobales</taxon>
        <taxon>Sulfolobaceae</taxon>
        <taxon>Stygiolobus</taxon>
    </lineage>
</organism>
<dbReference type="GO" id="GO:0003735">
    <property type="term" value="F:structural constituent of ribosome"/>
    <property type="evidence" value="ECO:0007669"/>
    <property type="project" value="InterPro"/>
</dbReference>
<dbReference type="HAMAP" id="MF_00349">
    <property type="entry name" value="Ribosomal_eL34"/>
    <property type="match status" value="1"/>
</dbReference>
<dbReference type="GO" id="GO:0005840">
    <property type="term" value="C:ribosome"/>
    <property type="evidence" value="ECO:0007669"/>
    <property type="project" value="UniProtKB-KW"/>
</dbReference>
<dbReference type="RefSeq" id="WP_156005173.1">
    <property type="nucleotide sequence ID" value="NZ_CP045483.1"/>
</dbReference>
<keyword evidence="3 5" id="KW-0687">Ribonucleoprotein</keyword>
<keyword evidence="2 5" id="KW-0689">Ribosomal protein</keyword>
<evidence type="ECO:0000256" key="4">
    <source>
        <dbReference type="ARBA" id="ARBA00035227"/>
    </source>
</evidence>
<dbReference type="InterPro" id="IPR038562">
    <property type="entry name" value="Ribosomal_eL34_C_sf"/>
</dbReference>
<dbReference type="KEGG" id="sazo:D1868_02355"/>
<protein>
    <recommendedName>
        <fullName evidence="4 5">Large ribosomal subunit protein eL34</fullName>
    </recommendedName>
</protein>
<evidence type="ECO:0000256" key="6">
    <source>
        <dbReference type="SAM" id="MobiDB-lite"/>
    </source>
</evidence>
<evidence type="ECO:0000256" key="5">
    <source>
        <dbReference type="HAMAP-Rule" id="MF_00349"/>
    </source>
</evidence>
<evidence type="ECO:0000256" key="2">
    <source>
        <dbReference type="ARBA" id="ARBA00022980"/>
    </source>
</evidence>
<dbReference type="InterPro" id="IPR047868">
    <property type="entry name" value="Ribosomal_L34e_arc-type"/>
</dbReference>
<dbReference type="GO" id="GO:0006412">
    <property type="term" value="P:translation"/>
    <property type="evidence" value="ECO:0007669"/>
    <property type="project" value="UniProtKB-UniRule"/>
</dbReference>
<keyword evidence="8" id="KW-1185">Reference proteome</keyword>
<dbReference type="GO" id="GO:1990904">
    <property type="term" value="C:ribonucleoprotein complex"/>
    <property type="evidence" value="ECO:0007669"/>
    <property type="project" value="UniProtKB-KW"/>
</dbReference>
<dbReference type="PROSITE" id="PS01145">
    <property type="entry name" value="RIBOSOMAL_L34E"/>
    <property type="match status" value="1"/>
</dbReference>
<sequence length="86" mass="9952">MPSPQQRSRSLRKVQVRTPSGRTVTHYEDKKNSQALCAICKKPLRGVKTNKIHKYSKTEKRPERPFGGYLCHNCLERLIKLAVRGF</sequence>
<dbReference type="NCBIfam" id="NF003143">
    <property type="entry name" value="PRK04059.1"/>
    <property type="match status" value="1"/>
</dbReference>
<evidence type="ECO:0000256" key="3">
    <source>
        <dbReference type="ARBA" id="ARBA00023274"/>
    </source>
</evidence>
<gene>
    <name evidence="5" type="primary">rpl34e</name>
    <name evidence="7" type="ORF">D1868_02355</name>
</gene>
<proteinExistence type="inferred from homology"/>
<accession>A0A650CM41</accession>
<feature type="region of interest" description="Disordered" evidence="6">
    <location>
        <begin position="1"/>
        <end position="24"/>
    </location>
</feature>
<evidence type="ECO:0000256" key="1">
    <source>
        <dbReference type="ARBA" id="ARBA00009875"/>
    </source>
</evidence>
<name>A0A650CM41_9CREN</name>
<dbReference type="OrthoDB" id="43096at2157"/>
<dbReference type="Gene3D" id="6.20.340.10">
    <property type="match status" value="1"/>
</dbReference>
<dbReference type="Proteomes" id="UP000423396">
    <property type="component" value="Chromosome"/>
</dbReference>
<dbReference type="EMBL" id="CP045483">
    <property type="protein sequence ID" value="QGR18944.1"/>
    <property type="molecule type" value="Genomic_DNA"/>
</dbReference>
<dbReference type="Pfam" id="PF01199">
    <property type="entry name" value="Ribosomal_L34e"/>
    <property type="match status" value="1"/>
</dbReference>
<dbReference type="InterPro" id="IPR018065">
    <property type="entry name" value="Ribosomal_eL34_CS"/>
</dbReference>
<dbReference type="PRINTS" id="PR01250">
    <property type="entry name" value="RIBOSOMALL34"/>
</dbReference>
<dbReference type="InterPro" id="IPR008195">
    <property type="entry name" value="Ribosomal_eL34"/>
</dbReference>
<evidence type="ECO:0000313" key="8">
    <source>
        <dbReference type="Proteomes" id="UP000423396"/>
    </source>
</evidence>
<reference evidence="7 8" key="1">
    <citation type="submission" date="2019-10" db="EMBL/GenBank/DDBJ databases">
        <title>Genome Sequences from Six Type Strain Members of the Archaeal Family Sulfolobaceae: Acidianus ambivalens, Acidianus infernus, Metallosphaera prunae, Stygiolobus azoricus, Sulfolobus metallicus, and Sulfurisphaera ohwakuensis.</title>
        <authorList>
            <person name="Counts J.A."/>
            <person name="Kelly R.M."/>
        </authorList>
    </citation>
    <scope>NUCLEOTIDE SEQUENCE [LARGE SCALE GENOMIC DNA]</scope>
    <source>
        <strain evidence="7 8">FC6</strain>
    </source>
</reference>
<dbReference type="GeneID" id="42797878"/>
<comment type="similarity">
    <text evidence="1 5">Belongs to the eukaryotic ribosomal protein eL34 family.</text>
</comment>